<dbReference type="PROSITE" id="PS50965">
    <property type="entry name" value="NERD"/>
    <property type="match status" value="1"/>
</dbReference>
<dbReference type="InterPro" id="IPR013498">
    <property type="entry name" value="Topo_IA_Znf"/>
</dbReference>
<dbReference type="Pfam" id="PF01396">
    <property type="entry name" value="Zn_ribbon_Top1"/>
    <property type="match status" value="1"/>
</dbReference>
<gene>
    <name evidence="2" type="ORF">L0P57_01140</name>
</gene>
<dbReference type="Proteomes" id="UP001298681">
    <property type="component" value="Unassembled WGS sequence"/>
</dbReference>
<protein>
    <submittedName>
        <fullName evidence="2">NERD domain-containing protein</fullName>
    </submittedName>
</protein>
<dbReference type="RefSeq" id="WP_087230445.1">
    <property type="nucleotide sequence ID" value="NZ_JAKNHQ010000001.1"/>
</dbReference>
<accession>A0ABS9MFG9</accession>
<evidence type="ECO:0000313" key="3">
    <source>
        <dbReference type="Proteomes" id="UP001298681"/>
    </source>
</evidence>
<reference evidence="2 3" key="1">
    <citation type="submission" date="2022-01" db="EMBL/GenBank/DDBJ databases">
        <title>Collection of gut derived symbiotic bacterial strains cultured from healthy donors.</title>
        <authorList>
            <person name="Lin H."/>
            <person name="Kohout C."/>
            <person name="Waligurski E."/>
            <person name="Pamer E.G."/>
        </authorList>
    </citation>
    <scope>NUCLEOTIDE SEQUENCE [LARGE SCALE GENOMIC DNA]</scope>
    <source>
        <strain evidence="2 3">DFI.7.58</strain>
    </source>
</reference>
<feature type="domain" description="NERD" evidence="1">
    <location>
        <begin position="42"/>
        <end position="163"/>
    </location>
</feature>
<organism evidence="2 3">
    <name type="scientific">Anaeromassilibacillus senegalensis</name>
    <dbReference type="NCBI Taxonomy" id="1673717"/>
    <lineage>
        <taxon>Bacteria</taxon>
        <taxon>Bacillati</taxon>
        <taxon>Bacillota</taxon>
        <taxon>Clostridia</taxon>
        <taxon>Eubacteriales</taxon>
        <taxon>Acutalibacteraceae</taxon>
        <taxon>Anaeromassilibacillus</taxon>
    </lineage>
</organism>
<keyword evidence="3" id="KW-1185">Reference proteome</keyword>
<dbReference type="Pfam" id="PF08378">
    <property type="entry name" value="NERD"/>
    <property type="match status" value="1"/>
</dbReference>
<dbReference type="InterPro" id="IPR011528">
    <property type="entry name" value="NERD"/>
</dbReference>
<dbReference type="EMBL" id="JAKNHQ010000001">
    <property type="protein sequence ID" value="MCG4609549.1"/>
    <property type="molecule type" value="Genomic_DNA"/>
</dbReference>
<sequence>MGLLLLIFVVIGIFLLISKILYEKSDYYKQTHNSFLAVQFDKGIKGEFLIWKYLQKLSGYKKYLFNCYLPKDNGETTELDVILLHESGIYVFESKNFSGWIFGTETQQYWTQTLPRGRGKSQKERFFNPIIQNKVHLKWLSKYLNKECNQFYSYIVFSNRCTLKDITLTSGQHHVINRYNVLQSVRENIQEAGQKLTSEEIDQIYTNLQPLTQISEAQKLAHIENVQKKKESKNTCNREPQGEEIFCPRCGGKLVLRTATKGANAGGKFWGCSNYPKCKYIKNIESL</sequence>
<name>A0ABS9MFG9_9FIRM</name>
<proteinExistence type="predicted"/>
<evidence type="ECO:0000313" key="2">
    <source>
        <dbReference type="EMBL" id="MCG4609549.1"/>
    </source>
</evidence>
<comment type="caution">
    <text evidence="2">The sequence shown here is derived from an EMBL/GenBank/DDBJ whole genome shotgun (WGS) entry which is preliminary data.</text>
</comment>
<dbReference type="SUPFAM" id="SSF57783">
    <property type="entry name" value="Zinc beta-ribbon"/>
    <property type="match status" value="1"/>
</dbReference>
<dbReference type="Gene3D" id="3.30.65.10">
    <property type="entry name" value="Bacterial Topoisomerase I, domain 1"/>
    <property type="match status" value="1"/>
</dbReference>
<evidence type="ECO:0000259" key="1">
    <source>
        <dbReference type="PROSITE" id="PS50965"/>
    </source>
</evidence>